<evidence type="ECO:0000313" key="1">
    <source>
        <dbReference type="EMBL" id="MDT0377250.1"/>
    </source>
</evidence>
<accession>A0ABU2NJS8</accession>
<name>A0ABU2NJS8_9ACTN</name>
<dbReference type="InterPro" id="IPR040717">
    <property type="entry name" value="Ploop_nt_kinase3"/>
</dbReference>
<protein>
    <submittedName>
        <fullName evidence="1">P-loop-containing protein</fullName>
    </submittedName>
</protein>
<gene>
    <name evidence="1" type="ORF">RM572_00470</name>
</gene>
<comment type="caution">
    <text evidence="1">The sequence shown here is derived from an EMBL/GenBank/DDBJ whole genome shotgun (WGS) entry which is preliminary data.</text>
</comment>
<dbReference type="SUPFAM" id="SSF52540">
    <property type="entry name" value="P-loop containing nucleoside triphosphate hydrolases"/>
    <property type="match status" value="1"/>
</dbReference>
<reference evidence="2" key="1">
    <citation type="submission" date="2023-07" db="EMBL/GenBank/DDBJ databases">
        <title>30 novel species of actinomycetes from the DSMZ collection.</title>
        <authorList>
            <person name="Nouioui I."/>
        </authorList>
    </citation>
    <scope>NUCLEOTIDE SEQUENCE [LARGE SCALE GENOMIC DNA]</scope>
    <source>
        <strain evidence="2">DSM 42041</strain>
    </source>
</reference>
<dbReference type="Proteomes" id="UP001183414">
    <property type="component" value="Unassembled WGS sequence"/>
</dbReference>
<proteinExistence type="predicted"/>
<dbReference type="InterPro" id="IPR027417">
    <property type="entry name" value="P-loop_NTPase"/>
</dbReference>
<organism evidence="1 2">
    <name type="scientific">Streptomyces hazeniae</name>
    <dbReference type="NCBI Taxonomy" id="3075538"/>
    <lineage>
        <taxon>Bacteria</taxon>
        <taxon>Bacillati</taxon>
        <taxon>Actinomycetota</taxon>
        <taxon>Actinomycetes</taxon>
        <taxon>Kitasatosporales</taxon>
        <taxon>Streptomycetaceae</taxon>
        <taxon>Streptomyces</taxon>
    </lineage>
</organism>
<dbReference type="EMBL" id="JAVREQ010000001">
    <property type="protein sequence ID" value="MDT0377250.1"/>
    <property type="molecule type" value="Genomic_DNA"/>
</dbReference>
<keyword evidence="2" id="KW-1185">Reference proteome</keyword>
<dbReference type="Pfam" id="PF18751">
    <property type="entry name" value="Ploopntkinase3"/>
    <property type="match status" value="1"/>
</dbReference>
<sequence length="194" mass="21170">MTTHTRAGRPRLLYLIGPPAAGKSALAAALRHGHDLAARDQPVPHLLLIDPATGQPAGIELGRIRDRFSGTDALPMNVHLRACDWIENGPVWPFVLAEGARLATRGFLTAAHARYSVHLAHLHADPALLDQRCAERGSRQDDRWRRGAATRARNLAAWAETQPWITLHHLDAAAPTADHTAALRLHITKEEAPA</sequence>
<dbReference type="RefSeq" id="WP_311671255.1">
    <property type="nucleotide sequence ID" value="NZ_JAVREQ010000001.1"/>
</dbReference>
<dbReference type="Gene3D" id="3.40.50.300">
    <property type="entry name" value="P-loop containing nucleotide triphosphate hydrolases"/>
    <property type="match status" value="1"/>
</dbReference>
<evidence type="ECO:0000313" key="2">
    <source>
        <dbReference type="Proteomes" id="UP001183414"/>
    </source>
</evidence>